<evidence type="ECO:0000256" key="4">
    <source>
        <dbReference type="ARBA" id="ARBA00022827"/>
    </source>
</evidence>
<dbReference type="PRINTS" id="PR00420">
    <property type="entry name" value="RNGMNOXGNASE"/>
</dbReference>
<evidence type="ECO:0000256" key="1">
    <source>
        <dbReference type="ARBA" id="ARBA00001974"/>
    </source>
</evidence>
<dbReference type="AlphaFoldDB" id="A0A7C8MWT6"/>
<evidence type="ECO:0000313" key="9">
    <source>
        <dbReference type="EMBL" id="KAF2970373.1"/>
    </source>
</evidence>
<dbReference type="OrthoDB" id="10016252at2759"/>
<keyword evidence="3" id="KW-0285">Flavoprotein</keyword>
<dbReference type="PANTHER" id="PTHR43004:SF19">
    <property type="entry name" value="BINDING MONOOXYGENASE, PUTATIVE (JCVI)-RELATED"/>
    <property type="match status" value="1"/>
</dbReference>
<feature type="domain" description="DUF7924" evidence="8">
    <location>
        <begin position="776"/>
        <end position="934"/>
    </location>
</feature>
<evidence type="ECO:0000259" key="7">
    <source>
        <dbReference type="Pfam" id="PF01494"/>
    </source>
</evidence>
<dbReference type="Gene3D" id="3.40.30.120">
    <property type="match status" value="1"/>
</dbReference>
<keyword evidence="10" id="KW-1185">Reference proteome</keyword>
<evidence type="ECO:0000256" key="3">
    <source>
        <dbReference type="ARBA" id="ARBA00022630"/>
    </source>
</evidence>
<dbReference type="Pfam" id="PF01494">
    <property type="entry name" value="FAD_binding_3"/>
    <property type="match status" value="1"/>
</dbReference>
<comment type="cofactor">
    <cofactor evidence="1">
        <name>FAD</name>
        <dbReference type="ChEBI" id="CHEBI:57692"/>
    </cofactor>
</comment>
<feature type="compositionally biased region" description="Polar residues" evidence="6">
    <location>
        <begin position="970"/>
        <end position="994"/>
    </location>
</feature>
<evidence type="ECO:0000256" key="6">
    <source>
        <dbReference type="SAM" id="MobiDB-lite"/>
    </source>
</evidence>
<dbReference type="SUPFAM" id="SSF51905">
    <property type="entry name" value="FAD/NAD(P)-binding domain"/>
    <property type="match status" value="1"/>
</dbReference>
<dbReference type="EMBL" id="WUBL01000024">
    <property type="protein sequence ID" value="KAF2970373.1"/>
    <property type="molecule type" value="Genomic_DNA"/>
</dbReference>
<organism evidence="9 10">
    <name type="scientific">Xylaria multiplex</name>
    <dbReference type="NCBI Taxonomy" id="323545"/>
    <lineage>
        <taxon>Eukaryota</taxon>
        <taxon>Fungi</taxon>
        <taxon>Dikarya</taxon>
        <taxon>Ascomycota</taxon>
        <taxon>Pezizomycotina</taxon>
        <taxon>Sordariomycetes</taxon>
        <taxon>Xylariomycetidae</taxon>
        <taxon>Xylariales</taxon>
        <taxon>Xylariaceae</taxon>
        <taxon>Xylaria</taxon>
    </lineage>
</organism>
<proteinExistence type="predicted"/>
<feature type="compositionally biased region" description="Polar residues" evidence="6">
    <location>
        <begin position="644"/>
        <end position="675"/>
    </location>
</feature>
<evidence type="ECO:0000256" key="5">
    <source>
        <dbReference type="ARBA" id="ARBA00023002"/>
    </source>
</evidence>
<feature type="compositionally biased region" description="Polar residues" evidence="6">
    <location>
        <begin position="1015"/>
        <end position="1034"/>
    </location>
</feature>
<dbReference type="InterPro" id="IPR050641">
    <property type="entry name" value="RIFMO-like"/>
</dbReference>
<accession>A0A7C8MWT6</accession>
<feature type="region of interest" description="Disordered" evidence="6">
    <location>
        <begin position="594"/>
        <end position="692"/>
    </location>
</feature>
<feature type="compositionally biased region" description="Basic and acidic residues" evidence="6">
    <location>
        <begin position="618"/>
        <end position="634"/>
    </location>
</feature>
<evidence type="ECO:0000313" key="10">
    <source>
        <dbReference type="Proteomes" id="UP000481858"/>
    </source>
</evidence>
<dbReference type="InParanoid" id="A0A7C8MWT6"/>
<dbReference type="InterPro" id="IPR057684">
    <property type="entry name" value="DUF7924"/>
</dbReference>
<dbReference type="GO" id="GO:0016709">
    <property type="term" value="F:oxidoreductase activity, acting on paired donors, with incorporation or reduction of molecular oxygen, NAD(P)H as one donor, and incorporation of one atom of oxygen"/>
    <property type="evidence" value="ECO:0007669"/>
    <property type="project" value="UniProtKB-ARBA"/>
</dbReference>
<reference evidence="9 10" key="1">
    <citation type="submission" date="2019-12" db="EMBL/GenBank/DDBJ databases">
        <title>Draft genome sequence of the ascomycete Xylaria multiplex DSM 110363.</title>
        <authorList>
            <person name="Buettner E."/>
            <person name="Kellner H."/>
        </authorList>
    </citation>
    <scope>NUCLEOTIDE SEQUENCE [LARGE SCALE GENOMIC DNA]</scope>
    <source>
        <strain evidence="9 10">DSM 110363</strain>
    </source>
</reference>
<dbReference type="GO" id="GO:0071949">
    <property type="term" value="F:FAD binding"/>
    <property type="evidence" value="ECO:0007669"/>
    <property type="project" value="InterPro"/>
</dbReference>
<sequence length="1059" mass="116796">MPNIDVLIVGGGPTGMALALELATQGVSFRIIDKATERSPYSRALVLQPRTLELFNRHGWNEIEDLVASGKRAEGASMCVAGKKVADIDVDNVKIPGTKFPFAMTITQNETERWLENALAKHEVKVEMDAEAKNITQDADGVTVTIVTKDGDEEEVRAKYVVGADGAHSSVRHAAKNLTFDGDAYPQEFICADTFMKSELPGGRAYMCLGNGAFIVLPLKDGRVRLVASRPNQDTSREPKLEDFEEFMQEIFPGGGSLHDPTWVTRFRLHHRGVNNYRDGRLFVAGDAAHIHSPAGGQGMNTGIQDSINLGWKLAAVLRGEKPDSFLDTYHNERHRVGQYLLTSTDRAFTYVTSTNPIYLFLRNNILPWVIPLVASSTSRLQKQFQFISQLRVRYRHSDIVGTAEGFYGPIKGGDRAPDGKLKSSHGDIWMLDLLSPTNHHLMLFSGSGSDHATEGDLNGSEALFLAGTKTPAKVHLIFNEGQNEEADFVDIDGALHKAFGFTDAGYVLIRPDGYIAHIGPLTGVEDATRWLIESDSTQTNSRKRTIRETSPQRRRSRREAKPNSKLGNLGNTPPEFWDRLSKIALTRRALEELDRRTKAQRPPPSPALARTTTNPRDLARFTRHGGPDLRDLRGYPAPRRNHPTPNIMSSHQSPQSRGTQSIDPASTLPTSATTKTKKSRPQDRHFDQHMTDHQIYPTYSSQKPDLTHIRTALVVPRPSLSSSKFSDGAFEAFEKDNALAKDEDDTLVDVMPTILGPKNPEHPLARNTIFGNLEDLTDGTIVKAKPDIYYGAYPEQLARSARDKLAGHIVPSTMPDRPLAPNFFVEVKGPDGNAAVATRQARYDGAAGCRAMHSLQNYGKEEPIYDNNAYTFSSTYHAGTGTLQLYAHHPTAPVAPGGRPGYHMTQLDGYQITGNIKSFRDGVTAYRNMRDLAKRNRDDFIDAANTYTRQANVSTNHANRYIATEGKGPSQSSSMLDNGNSTTSLAASSYCTEQNSSKRSRQSRSPSSTGDSQLSKSQTGPSTGRRATSNVTHAISKGSGDRSSHWVTTYRRNAKLYK</sequence>
<evidence type="ECO:0000256" key="2">
    <source>
        <dbReference type="ARBA" id="ARBA00005179"/>
    </source>
</evidence>
<feature type="compositionally biased region" description="Basic and acidic residues" evidence="6">
    <location>
        <begin position="681"/>
        <end position="692"/>
    </location>
</feature>
<comment type="pathway">
    <text evidence="2">Secondary metabolite biosynthesis.</text>
</comment>
<keyword evidence="4" id="KW-0274">FAD</keyword>
<protein>
    <submittedName>
        <fullName evidence="9">Uncharacterized protein</fullName>
    </submittedName>
</protein>
<dbReference type="InterPro" id="IPR036188">
    <property type="entry name" value="FAD/NAD-bd_sf"/>
</dbReference>
<dbReference type="Pfam" id="PF25545">
    <property type="entry name" value="DUF7924"/>
    <property type="match status" value="1"/>
</dbReference>
<name>A0A7C8MWT6_9PEZI</name>
<dbReference type="PANTHER" id="PTHR43004">
    <property type="entry name" value="TRK SYSTEM POTASSIUM UPTAKE PROTEIN"/>
    <property type="match status" value="1"/>
</dbReference>
<comment type="caution">
    <text evidence="9">The sequence shown here is derived from an EMBL/GenBank/DDBJ whole genome shotgun (WGS) entry which is preliminary data.</text>
</comment>
<gene>
    <name evidence="9" type="ORF">GQX73_g3197</name>
</gene>
<feature type="region of interest" description="Disordered" evidence="6">
    <location>
        <begin position="964"/>
        <end position="1047"/>
    </location>
</feature>
<feature type="compositionally biased region" description="Low complexity" evidence="6">
    <location>
        <begin position="1004"/>
        <end position="1014"/>
    </location>
</feature>
<evidence type="ECO:0000259" key="8">
    <source>
        <dbReference type="Pfam" id="PF25545"/>
    </source>
</evidence>
<dbReference type="Gene3D" id="3.30.70.2450">
    <property type="match status" value="1"/>
</dbReference>
<feature type="region of interest" description="Disordered" evidence="6">
    <location>
        <begin position="536"/>
        <end position="574"/>
    </location>
</feature>
<dbReference type="Gene3D" id="3.50.50.60">
    <property type="entry name" value="FAD/NAD(P)-binding domain"/>
    <property type="match status" value="1"/>
</dbReference>
<keyword evidence="5" id="KW-0560">Oxidoreductase</keyword>
<dbReference type="Proteomes" id="UP000481858">
    <property type="component" value="Unassembled WGS sequence"/>
</dbReference>
<dbReference type="InterPro" id="IPR002938">
    <property type="entry name" value="FAD-bd"/>
</dbReference>
<feature type="domain" description="FAD-binding" evidence="7">
    <location>
        <begin position="4"/>
        <end position="343"/>
    </location>
</feature>